<gene>
    <name evidence="6" type="ORF">E4650_04915</name>
    <name evidence="5" type="ORF">SAMN04488588_0701</name>
</gene>
<evidence type="ECO:0000256" key="1">
    <source>
        <dbReference type="ARBA" id="ARBA00022691"/>
    </source>
</evidence>
<dbReference type="SUPFAM" id="SSF101852">
    <property type="entry name" value="Bacterial fluorinating enzyme, C-terminal domain"/>
    <property type="match status" value="1"/>
</dbReference>
<comment type="similarity">
    <text evidence="2">Belongs to the SAM hydrolase / SAM-dependent halogenase family.</text>
</comment>
<evidence type="ECO:0000259" key="4">
    <source>
        <dbReference type="Pfam" id="PF20257"/>
    </source>
</evidence>
<evidence type="ECO:0000313" key="5">
    <source>
        <dbReference type="EMBL" id="SDC24676.1"/>
    </source>
</evidence>
<feature type="domain" description="S-adenosyl-l-methionine hydroxide adenosyltransferase C-terminal" evidence="4">
    <location>
        <begin position="171"/>
        <end position="251"/>
    </location>
</feature>
<protein>
    <recommendedName>
        <fullName evidence="9">S-adenosyl-l-methionine hydroxide adenosyltransferase</fullName>
    </recommendedName>
</protein>
<evidence type="ECO:0000259" key="3">
    <source>
        <dbReference type="Pfam" id="PF01887"/>
    </source>
</evidence>
<dbReference type="EMBL" id="FMYV01000002">
    <property type="protein sequence ID" value="SDC24676.1"/>
    <property type="molecule type" value="Genomic_DNA"/>
</dbReference>
<keyword evidence="1" id="KW-0949">S-adenosyl-L-methionine</keyword>
<dbReference type="Gene3D" id="3.40.50.10790">
    <property type="entry name" value="S-adenosyl-l-methionine hydroxide adenosyltransferase, N-terminal"/>
    <property type="match status" value="1"/>
</dbReference>
<name>A0A1G6K314_9BACT</name>
<dbReference type="PANTHER" id="PTHR35092:SF1">
    <property type="entry name" value="CHLORINASE MJ1651"/>
    <property type="match status" value="1"/>
</dbReference>
<keyword evidence="7" id="KW-1185">Reference proteome</keyword>
<dbReference type="Pfam" id="PF20257">
    <property type="entry name" value="SAM_HAT_C"/>
    <property type="match status" value="1"/>
</dbReference>
<reference evidence="6 8" key="2">
    <citation type="submission" date="2019-04" db="EMBL/GenBank/DDBJ databases">
        <title>Draft genome sequence data and analysis of a Fermenting Bacterium, Geotoga petraea strain HO-Geo1, isolated from heavy-oil petroleum reservoir in Russia.</title>
        <authorList>
            <person name="Grouzdev D.S."/>
            <person name="Semenova E.M."/>
            <person name="Sokolova D.S."/>
            <person name="Tourova T.P."/>
            <person name="Poltaraus A.B."/>
            <person name="Nazina T.N."/>
        </authorList>
    </citation>
    <scope>NUCLEOTIDE SEQUENCE [LARGE SCALE GENOMIC DNA]</scope>
    <source>
        <strain evidence="6 8">HO-Geo1</strain>
    </source>
</reference>
<dbReference type="SUPFAM" id="SSF102522">
    <property type="entry name" value="Bacterial fluorinating enzyme, N-terminal domain"/>
    <property type="match status" value="1"/>
</dbReference>
<dbReference type="RefSeq" id="WP_091402841.1">
    <property type="nucleotide sequence ID" value="NZ_FMYV01000002.1"/>
</dbReference>
<evidence type="ECO:0000313" key="8">
    <source>
        <dbReference type="Proteomes" id="UP000297288"/>
    </source>
</evidence>
<evidence type="ECO:0000313" key="7">
    <source>
        <dbReference type="Proteomes" id="UP000199322"/>
    </source>
</evidence>
<dbReference type="InterPro" id="IPR023228">
    <property type="entry name" value="SAM_OH_AdoTrfase_N_sf"/>
</dbReference>
<feature type="domain" description="S-adenosyl-l-methionine hydroxide adenosyltransferase N-terminal" evidence="3">
    <location>
        <begin position="2"/>
        <end position="147"/>
    </location>
</feature>
<evidence type="ECO:0008006" key="9">
    <source>
        <dbReference type="Google" id="ProtNLM"/>
    </source>
</evidence>
<dbReference type="Proteomes" id="UP000297288">
    <property type="component" value="Unassembled WGS sequence"/>
</dbReference>
<dbReference type="InterPro" id="IPR023227">
    <property type="entry name" value="SAM_OH_AdoTrfase_C_sf"/>
</dbReference>
<dbReference type="OrthoDB" id="9792195at2"/>
<dbReference type="PANTHER" id="PTHR35092">
    <property type="entry name" value="CHLORINASE MJ1651"/>
    <property type="match status" value="1"/>
</dbReference>
<dbReference type="InterPro" id="IPR046469">
    <property type="entry name" value="SAM_HAT_N"/>
</dbReference>
<accession>A0A1G6K314</accession>
<evidence type="ECO:0000313" key="6">
    <source>
        <dbReference type="EMBL" id="TGG88387.1"/>
    </source>
</evidence>
<dbReference type="AlphaFoldDB" id="A0A1G6K314"/>
<dbReference type="EMBL" id="SRME01000002">
    <property type="protein sequence ID" value="TGG88387.1"/>
    <property type="molecule type" value="Genomic_DNA"/>
</dbReference>
<evidence type="ECO:0000256" key="2">
    <source>
        <dbReference type="ARBA" id="ARBA00024035"/>
    </source>
</evidence>
<dbReference type="PIRSF" id="PIRSF006779">
    <property type="entry name" value="UCP006779"/>
    <property type="match status" value="1"/>
</dbReference>
<dbReference type="Gene3D" id="2.40.30.90">
    <property type="entry name" value="Bacterial fluorinating enzyme like"/>
    <property type="match status" value="1"/>
</dbReference>
<dbReference type="STRING" id="28234.SAMN04488588_0701"/>
<dbReference type="Proteomes" id="UP000199322">
    <property type="component" value="Unassembled WGS sequence"/>
</dbReference>
<proteinExistence type="inferred from homology"/>
<reference evidence="5 7" key="1">
    <citation type="submission" date="2016-10" db="EMBL/GenBank/DDBJ databases">
        <authorList>
            <person name="de Groot N.N."/>
        </authorList>
    </citation>
    <scope>NUCLEOTIDE SEQUENCE [LARGE SCALE GENOMIC DNA]</scope>
    <source>
        <strain evidence="5 7">WG14</strain>
    </source>
</reference>
<dbReference type="Pfam" id="PF01887">
    <property type="entry name" value="SAM_HAT_N"/>
    <property type="match status" value="1"/>
</dbReference>
<dbReference type="InterPro" id="IPR002747">
    <property type="entry name" value="SAM_OH_AdoTrfase"/>
</dbReference>
<dbReference type="InterPro" id="IPR046470">
    <property type="entry name" value="SAM_HAT_C"/>
</dbReference>
<sequence length="263" mass="30734">MIAFITDWGEDSYYVSSVKSVIKNINKNAEIIDITHNMGKYDIYSYSHILLRASKEFQENTIFLVVIDPTVGSSRKAILVETNQPKYYFIAPDNGILTQVKRKYGINKIIELNNKNYFWKESNTFHGRDIFGAFAAYLSKNINFKYFGNELLKINELNIKNPFYNKNNIIGHFLYKDSFGNLETDVENNNTFNFDKHSSYVISFEGKEYPLNYKEYYSECGDDKLLMHFDSSNYLEISIYKGSAASYLNIKNFNTKFEIKKIK</sequence>
<organism evidence="5 7">
    <name type="scientific">Geotoga petraea</name>
    <dbReference type="NCBI Taxonomy" id="28234"/>
    <lineage>
        <taxon>Bacteria</taxon>
        <taxon>Thermotogati</taxon>
        <taxon>Thermotogota</taxon>
        <taxon>Thermotogae</taxon>
        <taxon>Petrotogales</taxon>
        <taxon>Petrotogaceae</taxon>
        <taxon>Geotoga</taxon>
    </lineage>
</organism>